<dbReference type="Proteomes" id="UP000562929">
    <property type="component" value="Unassembled WGS sequence"/>
</dbReference>
<evidence type="ECO:0000256" key="3">
    <source>
        <dbReference type="ARBA" id="ARBA00023128"/>
    </source>
</evidence>
<keyword evidence="5" id="KW-1133">Transmembrane helix</keyword>
<name>A0A8H4Q2I8_9HYPO</name>
<evidence type="ECO:0000256" key="1">
    <source>
        <dbReference type="ARBA" id="ARBA00004273"/>
    </source>
</evidence>
<evidence type="ECO:0000256" key="4">
    <source>
        <dbReference type="ARBA" id="ARBA00023136"/>
    </source>
</evidence>
<accession>A0A8H4Q2I8</accession>
<keyword evidence="7" id="KW-1185">Reference proteome</keyword>
<dbReference type="InterPro" id="IPR039297">
    <property type="entry name" value="COX7a"/>
</dbReference>
<comment type="subcellular location">
    <subcellularLocation>
        <location evidence="1">Mitochondrion inner membrane</location>
    </subcellularLocation>
</comment>
<gene>
    <name evidence="6" type="ORF">GQ602_006090</name>
</gene>
<keyword evidence="5" id="KW-0812">Transmembrane</keyword>
<reference evidence="6 7" key="1">
    <citation type="journal article" date="2020" name="G3 (Bethesda)">
        <title>Genetic Underpinnings of Host Manipulation by Ophiocordyceps as Revealed by Comparative Transcriptomics.</title>
        <authorList>
            <person name="Will I."/>
            <person name="Das B."/>
            <person name="Trinh T."/>
            <person name="Brachmann A."/>
            <person name="Ohm R.A."/>
            <person name="de Bekker C."/>
        </authorList>
    </citation>
    <scope>NUCLEOTIDE SEQUENCE [LARGE SCALE GENOMIC DNA]</scope>
    <source>
        <strain evidence="6 7">EC05</strain>
    </source>
</reference>
<keyword evidence="2" id="KW-0999">Mitochondrion inner membrane</keyword>
<keyword evidence="3" id="KW-0496">Mitochondrion</keyword>
<dbReference type="AlphaFoldDB" id="A0A8H4Q2I8"/>
<keyword evidence="4 5" id="KW-0472">Membrane</keyword>
<feature type="transmembrane region" description="Helical" evidence="5">
    <location>
        <begin position="36"/>
        <end position="56"/>
    </location>
</feature>
<sequence>MGLIDKKNHVIDHQRYYQNAFQAHTRLWRINPRSRIYLVPFQVLVWGSLGATLYAAGRKVCGYNTWFSKN</sequence>
<evidence type="ECO:0000313" key="6">
    <source>
        <dbReference type="EMBL" id="KAF4582946.1"/>
    </source>
</evidence>
<dbReference type="GO" id="GO:0005743">
    <property type="term" value="C:mitochondrial inner membrane"/>
    <property type="evidence" value="ECO:0007669"/>
    <property type="project" value="UniProtKB-SubCell"/>
</dbReference>
<proteinExistence type="predicted"/>
<dbReference type="OrthoDB" id="5511599at2759"/>
<evidence type="ECO:0000313" key="7">
    <source>
        <dbReference type="Proteomes" id="UP000562929"/>
    </source>
</evidence>
<organism evidence="6 7">
    <name type="scientific">Ophiocordyceps camponoti-floridani</name>
    <dbReference type="NCBI Taxonomy" id="2030778"/>
    <lineage>
        <taxon>Eukaryota</taxon>
        <taxon>Fungi</taxon>
        <taxon>Dikarya</taxon>
        <taxon>Ascomycota</taxon>
        <taxon>Pezizomycotina</taxon>
        <taxon>Sordariomycetes</taxon>
        <taxon>Hypocreomycetidae</taxon>
        <taxon>Hypocreales</taxon>
        <taxon>Ophiocordycipitaceae</taxon>
        <taxon>Ophiocordyceps</taxon>
    </lineage>
</organism>
<dbReference type="Pfam" id="PF02238">
    <property type="entry name" value="COX7a"/>
    <property type="match status" value="1"/>
</dbReference>
<evidence type="ECO:0000256" key="5">
    <source>
        <dbReference type="SAM" id="Phobius"/>
    </source>
</evidence>
<comment type="caution">
    <text evidence="6">The sequence shown here is derived from an EMBL/GenBank/DDBJ whole genome shotgun (WGS) entry which is preliminary data.</text>
</comment>
<evidence type="ECO:0000256" key="2">
    <source>
        <dbReference type="ARBA" id="ARBA00022792"/>
    </source>
</evidence>
<protein>
    <submittedName>
        <fullName evidence="6">Bacteriophage N adsorption protein A c-term domain-containing protein</fullName>
    </submittedName>
</protein>
<dbReference type="EMBL" id="JAACLJ010000007">
    <property type="protein sequence ID" value="KAF4582946.1"/>
    <property type="molecule type" value="Genomic_DNA"/>
</dbReference>